<proteinExistence type="inferred from homology"/>
<name>A0A553C7G3_9FLAO</name>
<dbReference type="Gene3D" id="3.90.550.10">
    <property type="entry name" value="Spore Coat Polysaccharide Biosynthesis Protein SpsA, Chain A"/>
    <property type="match status" value="1"/>
</dbReference>
<dbReference type="CDD" id="cd06423">
    <property type="entry name" value="CESA_like"/>
    <property type="match status" value="1"/>
</dbReference>
<dbReference type="PROSITE" id="PS51677">
    <property type="entry name" value="NODB"/>
    <property type="match status" value="1"/>
</dbReference>
<keyword evidence="3 7" id="KW-0808">Transferase</keyword>
<keyword evidence="4" id="KW-0472">Membrane</keyword>
<dbReference type="PROSITE" id="PS51910">
    <property type="entry name" value="GH18_2"/>
    <property type="match status" value="1"/>
</dbReference>
<dbReference type="Pfam" id="PF01522">
    <property type="entry name" value="Polysacc_deac_1"/>
    <property type="match status" value="1"/>
</dbReference>
<dbReference type="Gene3D" id="3.20.20.370">
    <property type="entry name" value="Glycoside hydrolase/deacetylase"/>
    <property type="match status" value="1"/>
</dbReference>
<dbReference type="InterPro" id="IPR017853">
    <property type="entry name" value="GH"/>
</dbReference>
<evidence type="ECO:0000256" key="4">
    <source>
        <dbReference type="SAM" id="Phobius"/>
    </source>
</evidence>
<feature type="transmembrane region" description="Helical" evidence="4">
    <location>
        <begin position="21"/>
        <end position="41"/>
    </location>
</feature>
<evidence type="ECO:0000256" key="2">
    <source>
        <dbReference type="ARBA" id="ARBA00022676"/>
    </source>
</evidence>
<dbReference type="GO" id="GO:0016810">
    <property type="term" value="F:hydrolase activity, acting on carbon-nitrogen (but not peptide) bonds"/>
    <property type="evidence" value="ECO:0007669"/>
    <property type="project" value="InterPro"/>
</dbReference>
<reference evidence="7 8" key="1">
    <citation type="submission" date="2019-07" db="EMBL/GenBank/DDBJ databases">
        <title>Novel species of Flavobacterium.</title>
        <authorList>
            <person name="Liu Q."/>
            <person name="Xin Y.-H."/>
        </authorList>
    </citation>
    <scope>NUCLEOTIDE SEQUENCE [LARGE SCALE GENOMIC DNA]</scope>
    <source>
        <strain evidence="7 8">LB3P56</strain>
    </source>
</reference>
<sequence length="1131" mass="128964">MSDNKQIFQTTTKARWRTFQWSSRIFIFGILLLIPVFILTLHRGLKPKLPLLTNVYNDVTTLLNPSIPVAFDQQELKKYRGFDAFLREKEKNDKLKNSVKVNHKEQVRAAFYVDWDPQSLFSLQKNIKKLNMVIPEWFFIDPKTELLKTEIDTAALKVMRKNNVRIVPLINNIDISKQDGDFDGNLIHRIINNPAKKVRLINDIAKTLKKYNFQGINIDFEEFKEKGDEPIIAFQKGLYEKLHPMGLIVSQDIMSSNEDFNIKELVKHNDYMFLMAYDEHYAGSISGDISGQKWIESLLDETAKEIPENKIILCFAGYGYDWQEGKEGQTVTYQEALSNARLYKATIDFDKDSYNNNYAYTDSNGNKHIVNFTDAATNFNTIRFADEYGTAGTALWRLGSEDDRLWHFYNRSLTDASLQKKPFDYKTLENVNFGFATPDYIGDGEILNVVTNPEPGKINLDIDKKENIITEQKYIQLPTKYVIKKYGNVKNQVVLTFDDGPDPTYTPQILDILKKEKVSATFFVVGLQAENNIPLLQRIYNEGHEIGNHTFTHPNIATVSLERASTEMESTRLLIEAVTGRSTVLFRAPYNADAEPTTESELKPITLSKEQNYYTVGESIDPNDWEKGAKADSIYARTIKLYEANPEKGIILLHDAGGNRQATVDALPRIIKYFKSKGIQFTTVANLLGKTKNDLMPKANESFLSVDNFIFDFGYWLGHFIFATFWVAIILGFARILLMFIMAFIKKYKDHKHPPSYNLQNTNPFPKVSIIVPAYNEEINAVKTIDNLLLQDYPNFDIIFIDDGSKDKTHQMILDAFNTNLKVSVNTKPNGGKASALNFGINLAQNDFVICIDADTQLKTDALTQLMKCFTIETKNNQEIGAVAGNVKVGNENTMLTKWQSIEYTTAQNFDRRAFDLINGITVVPGAIGAFKKEAIAKAGGFTTDTLAEDCDLTIRILRNGYKVVNCVEAVAITEAPETLNEFMKQRFRWSYGVMQAFFKNKDACFNPQYKGLGMVALPNILIFQIILPIFAPLADLVLIVSLIWNHNNPESLHKIGIYYIVFMFVDVLVSIVAFVFEKEKLSKLFWLIPQRFVYRQIMYVILFKAIKKAIKGESQGWGVMKRTGNVKTVQ</sequence>
<evidence type="ECO:0000313" key="7">
    <source>
        <dbReference type="EMBL" id="TRX16449.1"/>
    </source>
</evidence>
<dbReference type="InterPro" id="IPR001223">
    <property type="entry name" value="Glyco_hydro18_cat"/>
</dbReference>
<dbReference type="GO" id="GO:0008061">
    <property type="term" value="F:chitin binding"/>
    <property type="evidence" value="ECO:0007669"/>
    <property type="project" value="InterPro"/>
</dbReference>
<dbReference type="Gene3D" id="3.10.50.10">
    <property type="match status" value="1"/>
</dbReference>
<feature type="transmembrane region" description="Helical" evidence="4">
    <location>
        <begin position="1057"/>
        <end position="1077"/>
    </location>
</feature>
<feature type="domain" description="GH18" evidence="6">
    <location>
        <begin position="106"/>
        <end position="416"/>
    </location>
</feature>
<dbReference type="InterPro" id="IPR029044">
    <property type="entry name" value="Nucleotide-diphossugar_trans"/>
</dbReference>
<evidence type="ECO:0000256" key="1">
    <source>
        <dbReference type="ARBA" id="ARBA00006739"/>
    </source>
</evidence>
<feature type="transmembrane region" description="Helical" evidence="4">
    <location>
        <begin position="1021"/>
        <end position="1045"/>
    </location>
</feature>
<evidence type="ECO:0000259" key="6">
    <source>
        <dbReference type="PROSITE" id="PS51910"/>
    </source>
</evidence>
<dbReference type="Pfam" id="PF00704">
    <property type="entry name" value="Glyco_hydro_18"/>
    <property type="match status" value="1"/>
</dbReference>
<feature type="domain" description="NodB homology" evidence="5">
    <location>
        <begin position="491"/>
        <end position="682"/>
    </location>
</feature>
<keyword evidence="4" id="KW-0812">Transmembrane</keyword>
<dbReference type="RefSeq" id="WP_144071946.1">
    <property type="nucleotide sequence ID" value="NZ_VJZR01000014.1"/>
</dbReference>
<dbReference type="InterPro" id="IPR011583">
    <property type="entry name" value="Chitinase_II/V-like_cat"/>
</dbReference>
<dbReference type="InterPro" id="IPR002509">
    <property type="entry name" value="NODB_dom"/>
</dbReference>
<dbReference type="SUPFAM" id="SSF53448">
    <property type="entry name" value="Nucleotide-diphospho-sugar transferases"/>
    <property type="match status" value="1"/>
</dbReference>
<dbReference type="GO" id="GO:0016757">
    <property type="term" value="F:glycosyltransferase activity"/>
    <property type="evidence" value="ECO:0007669"/>
    <property type="project" value="UniProtKB-KW"/>
</dbReference>
<dbReference type="CDD" id="cd10962">
    <property type="entry name" value="CE4_GT2-like"/>
    <property type="match status" value="1"/>
</dbReference>
<dbReference type="PANTHER" id="PTHR43630">
    <property type="entry name" value="POLY-BETA-1,6-N-ACETYL-D-GLUCOSAMINE SYNTHASE"/>
    <property type="match status" value="1"/>
</dbReference>
<evidence type="ECO:0000313" key="8">
    <source>
        <dbReference type="Proteomes" id="UP000318585"/>
    </source>
</evidence>
<feature type="transmembrane region" description="Helical" evidence="4">
    <location>
        <begin position="713"/>
        <end position="745"/>
    </location>
</feature>
<evidence type="ECO:0000256" key="3">
    <source>
        <dbReference type="ARBA" id="ARBA00022679"/>
    </source>
</evidence>
<comment type="caution">
    <text evidence="7">The sequence shown here is derived from an EMBL/GenBank/DDBJ whole genome shotgun (WGS) entry which is preliminary data.</text>
</comment>
<dbReference type="OrthoDB" id="9766299at2"/>
<evidence type="ECO:0000259" key="5">
    <source>
        <dbReference type="PROSITE" id="PS51677"/>
    </source>
</evidence>
<dbReference type="Proteomes" id="UP000318585">
    <property type="component" value="Unassembled WGS sequence"/>
</dbReference>
<dbReference type="SMART" id="SM00636">
    <property type="entry name" value="Glyco_18"/>
    <property type="match status" value="1"/>
</dbReference>
<organism evidence="7 8">
    <name type="scientific">Flavobacterium franklandianum</name>
    <dbReference type="NCBI Taxonomy" id="2594430"/>
    <lineage>
        <taxon>Bacteria</taxon>
        <taxon>Pseudomonadati</taxon>
        <taxon>Bacteroidota</taxon>
        <taxon>Flavobacteriia</taxon>
        <taxon>Flavobacteriales</taxon>
        <taxon>Flavobacteriaceae</taxon>
        <taxon>Flavobacterium</taxon>
    </lineage>
</organism>
<dbReference type="InterPro" id="IPR001173">
    <property type="entry name" value="Glyco_trans_2-like"/>
</dbReference>
<keyword evidence="4" id="KW-1133">Transmembrane helix</keyword>
<dbReference type="PANTHER" id="PTHR43630:SF1">
    <property type="entry name" value="POLY-BETA-1,6-N-ACETYL-D-GLUCOSAMINE SYNTHASE"/>
    <property type="match status" value="1"/>
</dbReference>
<dbReference type="InterPro" id="IPR029070">
    <property type="entry name" value="Chitinase_insertion_sf"/>
</dbReference>
<accession>A0A553C7G3</accession>
<keyword evidence="8" id="KW-1185">Reference proteome</keyword>
<dbReference type="AlphaFoldDB" id="A0A553C7G3"/>
<dbReference type="EMBL" id="VJZR01000014">
    <property type="protein sequence ID" value="TRX16449.1"/>
    <property type="molecule type" value="Genomic_DNA"/>
</dbReference>
<dbReference type="SUPFAM" id="SSF88713">
    <property type="entry name" value="Glycoside hydrolase/deacetylase"/>
    <property type="match status" value="1"/>
</dbReference>
<gene>
    <name evidence="7" type="ORF">FNW17_13750</name>
</gene>
<keyword evidence="2" id="KW-0328">Glycosyltransferase</keyword>
<dbReference type="Pfam" id="PF00535">
    <property type="entry name" value="Glycos_transf_2"/>
    <property type="match status" value="1"/>
</dbReference>
<comment type="similarity">
    <text evidence="1">Belongs to the glycosyltransferase 2 family.</text>
</comment>
<protein>
    <submittedName>
        <fullName evidence="7">Glycosyltransferase</fullName>
    </submittedName>
</protein>
<dbReference type="SUPFAM" id="SSF51445">
    <property type="entry name" value="(Trans)glycosidases"/>
    <property type="match status" value="1"/>
</dbReference>
<dbReference type="InterPro" id="IPR011330">
    <property type="entry name" value="Glyco_hydro/deAcase_b/a-brl"/>
</dbReference>
<dbReference type="GO" id="GO:0005975">
    <property type="term" value="P:carbohydrate metabolic process"/>
    <property type="evidence" value="ECO:0007669"/>
    <property type="project" value="InterPro"/>
</dbReference>
<dbReference type="Gene3D" id="3.20.20.80">
    <property type="entry name" value="Glycosidases"/>
    <property type="match status" value="1"/>
</dbReference>